<sequence length="248" mass="26647">MSVVEIDAKGMHYTPLNKLIRQAVADGVDEIVLKNVMGQRFIGDGLTGNVKITVEGVPGGDLGMFMKGPTVIVKGNADHAPGNTMDEGLIVIHGSSGDATAHSMRGGRVYVRDDIGYRGGIHMKQYMEKRPVLVIGGNARAFLGEFMAGGLIVLLRLGEKEPKPFAEMSLASGIHGGAIYIRGPVEKWTLGIGASAREATTEDLSVIEPFVKEFSEHFGYNPADILSSSFTRIAPVSARPFASKYIWE</sequence>
<dbReference type="EMBL" id="QGMY01000002">
    <property type="protein sequence ID" value="PWR73991.1"/>
    <property type="molecule type" value="Genomic_DNA"/>
</dbReference>
<organism evidence="2 3">
    <name type="scientific">Methanospirillum lacunae</name>
    <dbReference type="NCBI Taxonomy" id="668570"/>
    <lineage>
        <taxon>Archaea</taxon>
        <taxon>Methanobacteriati</taxon>
        <taxon>Methanobacteriota</taxon>
        <taxon>Stenosarchaea group</taxon>
        <taxon>Methanomicrobia</taxon>
        <taxon>Methanomicrobiales</taxon>
        <taxon>Methanospirillaceae</taxon>
        <taxon>Methanospirillum</taxon>
    </lineage>
</organism>
<accession>A0A2V2NEG3</accession>
<dbReference type="CDD" id="cd00981">
    <property type="entry name" value="arch_gltB"/>
    <property type="match status" value="1"/>
</dbReference>
<dbReference type="PANTHER" id="PTHR39673">
    <property type="entry name" value="TUNGSTEN FORMYLMETHANOFURAN DEHYDROGENASE, SUBUNIT C (FWDC)"/>
    <property type="match status" value="1"/>
</dbReference>
<evidence type="ECO:0000259" key="1">
    <source>
        <dbReference type="Pfam" id="PF01493"/>
    </source>
</evidence>
<dbReference type="GeneID" id="97549338"/>
<dbReference type="PIRSF" id="PIRSF006519">
    <property type="entry name" value="GOGAT_dom3"/>
    <property type="match status" value="1"/>
</dbReference>
<dbReference type="RefSeq" id="WP_109967270.1">
    <property type="nucleotide sequence ID" value="NZ_CP176093.1"/>
</dbReference>
<protein>
    <recommendedName>
        <fullName evidence="1">Glutamate synthase alpha subunit C-terminal domain-containing protein</fullName>
    </recommendedName>
</protein>
<dbReference type="AlphaFoldDB" id="A0A2V2NEG3"/>
<proteinExistence type="predicted"/>
<dbReference type="GO" id="GO:0016491">
    <property type="term" value="F:oxidoreductase activity"/>
    <property type="evidence" value="ECO:0007669"/>
    <property type="project" value="InterPro"/>
</dbReference>
<keyword evidence="3" id="KW-1185">Reference proteome</keyword>
<dbReference type="InterPro" id="IPR012061">
    <property type="entry name" value="Glu_synth_lsu_3"/>
</dbReference>
<dbReference type="SUPFAM" id="SSF69336">
    <property type="entry name" value="Alpha subunit of glutamate synthase, C-terminal domain"/>
    <property type="match status" value="1"/>
</dbReference>
<evidence type="ECO:0000313" key="3">
    <source>
        <dbReference type="Proteomes" id="UP000245657"/>
    </source>
</evidence>
<dbReference type="InterPro" id="IPR002489">
    <property type="entry name" value="Glu_synth_asu_C"/>
</dbReference>
<dbReference type="PANTHER" id="PTHR39673:SF8">
    <property type="entry name" value="GLUTAMATE SYNTHASE ALPHA SUBUNIT C-TERMINAL DOMAIN-CONTAINING PROTEIN"/>
    <property type="match status" value="1"/>
</dbReference>
<dbReference type="Proteomes" id="UP000245657">
    <property type="component" value="Unassembled WGS sequence"/>
</dbReference>
<reference evidence="2 3" key="1">
    <citation type="submission" date="2018-05" db="EMBL/GenBank/DDBJ databases">
        <title>Draft genome of Methanospirillum lacunae Ki8-1.</title>
        <authorList>
            <person name="Dueholm M.S."/>
            <person name="Nielsen P.H."/>
            <person name="Bakmann L.F."/>
            <person name="Otzen D.E."/>
        </authorList>
    </citation>
    <scope>NUCLEOTIDE SEQUENCE [LARGE SCALE GENOMIC DNA]</scope>
    <source>
        <strain evidence="2 3">Ki8-1</strain>
    </source>
</reference>
<dbReference type="InterPro" id="IPR035710">
    <property type="entry name" value="Archaeal_gltB"/>
</dbReference>
<dbReference type="Gene3D" id="2.160.20.60">
    <property type="entry name" value="Glutamate synthase, alpha subunit, C-terminal domain"/>
    <property type="match status" value="1"/>
</dbReference>
<dbReference type="Pfam" id="PF01493">
    <property type="entry name" value="GXGXG"/>
    <property type="match status" value="1"/>
</dbReference>
<comment type="caution">
    <text evidence="2">The sequence shown here is derived from an EMBL/GenBank/DDBJ whole genome shotgun (WGS) entry which is preliminary data.</text>
</comment>
<dbReference type="InterPro" id="IPR036485">
    <property type="entry name" value="Glu_synth_asu_C_sf"/>
</dbReference>
<dbReference type="OrthoDB" id="2513at2157"/>
<evidence type="ECO:0000313" key="2">
    <source>
        <dbReference type="EMBL" id="PWR73991.1"/>
    </source>
</evidence>
<gene>
    <name evidence="2" type="ORF">DK846_02170</name>
</gene>
<name>A0A2V2NEG3_9EURY</name>
<feature type="domain" description="Glutamate synthase alpha subunit C-terminal" evidence="1">
    <location>
        <begin position="26"/>
        <end position="187"/>
    </location>
</feature>